<dbReference type="InterPro" id="IPR008254">
    <property type="entry name" value="Flavodoxin/NO_synth"/>
</dbReference>
<dbReference type="SMR" id="A0A0H3BJL3"/>
<dbReference type="InterPro" id="IPR010087">
    <property type="entry name" value="Flav_short"/>
</dbReference>
<evidence type="ECO:0000313" key="10">
    <source>
        <dbReference type="EMBL" id="ACD71341.1"/>
    </source>
</evidence>
<dbReference type="InterPro" id="IPR029039">
    <property type="entry name" value="Flavoprotein-like_sf"/>
</dbReference>
<comment type="similarity">
    <text evidence="2 8">Belongs to the flavodoxin family.</text>
</comment>
<keyword evidence="5 8" id="KW-0285">Flavoprotein</keyword>
<evidence type="ECO:0000256" key="3">
    <source>
        <dbReference type="ARBA" id="ARBA00017869"/>
    </source>
</evidence>
<dbReference type="SUPFAM" id="SSF52218">
    <property type="entry name" value="Flavoproteins"/>
    <property type="match status" value="1"/>
</dbReference>
<evidence type="ECO:0000256" key="1">
    <source>
        <dbReference type="ARBA" id="ARBA00001917"/>
    </source>
</evidence>
<comment type="cofactor">
    <cofactor evidence="1 8">
        <name>FMN</name>
        <dbReference type="ChEBI" id="CHEBI:58210"/>
    </cofactor>
</comment>
<feature type="domain" description="Flavodoxin-like" evidence="9">
    <location>
        <begin position="4"/>
        <end position="145"/>
    </location>
</feature>
<organism evidence="10 11">
    <name type="scientific">Treponema pallidum subsp. pallidum (strain SS14)</name>
    <dbReference type="NCBI Taxonomy" id="455434"/>
    <lineage>
        <taxon>Bacteria</taxon>
        <taxon>Pseudomonadati</taxon>
        <taxon>Spirochaetota</taxon>
        <taxon>Spirochaetia</taxon>
        <taxon>Spirochaetales</taxon>
        <taxon>Treponemataceae</taxon>
        <taxon>Treponema</taxon>
    </lineage>
</organism>
<dbReference type="PROSITE" id="PS50902">
    <property type="entry name" value="FLAVODOXIN_LIKE"/>
    <property type="match status" value="1"/>
</dbReference>
<comment type="function">
    <text evidence="8">Low-potential electron donor to a number of redox enzymes.</text>
</comment>
<dbReference type="KEGG" id="tpp:TPASS_0925"/>
<evidence type="ECO:0000256" key="4">
    <source>
        <dbReference type="ARBA" id="ARBA00022448"/>
    </source>
</evidence>
<dbReference type="RefSeq" id="WP_010882368.1">
    <property type="nucleotide sequence ID" value="NC_010741.1"/>
</dbReference>
<evidence type="ECO:0000256" key="5">
    <source>
        <dbReference type="ARBA" id="ARBA00022630"/>
    </source>
</evidence>
<keyword evidence="4 8" id="KW-0813">Transport</keyword>
<reference evidence="10 11" key="1">
    <citation type="journal article" date="2008" name="BMC Microbiol.">
        <title>Complete genome sequence of Treponema pallidum ssp. pallidum strain SS14 determined with oligonucleotide arrays.</title>
        <authorList>
            <person name="Matejkova P."/>
            <person name="Strouhal M."/>
            <person name="Smajs D."/>
            <person name="Norris S.J."/>
            <person name="Palzkill T."/>
            <person name="Petrosino J.F."/>
            <person name="Sodergren E."/>
            <person name="Norton J.E."/>
            <person name="Singh J."/>
            <person name="Richmond T.A."/>
            <person name="Molla M.N."/>
            <person name="Albert T.J."/>
            <person name="Weinstock G.M."/>
        </authorList>
    </citation>
    <scope>NUCLEOTIDE SEQUENCE [LARGE SCALE GENOMIC DNA]</scope>
    <source>
        <strain evidence="10 11">SS14</strain>
    </source>
</reference>
<gene>
    <name evidence="10" type="ordered locus">TPASS_0925</name>
</gene>
<accession>A0A0H3BJL3</accession>
<dbReference type="GeneID" id="93876677"/>
<dbReference type="EMBL" id="CP000805">
    <property type="protein sequence ID" value="ACD71341.1"/>
    <property type="molecule type" value="Genomic_DNA"/>
</dbReference>
<name>A0A0H3BJL3_TREPS</name>
<dbReference type="Proteomes" id="UP000001202">
    <property type="component" value="Chromosome"/>
</dbReference>
<dbReference type="GO" id="GO:0009055">
    <property type="term" value="F:electron transfer activity"/>
    <property type="evidence" value="ECO:0007669"/>
    <property type="project" value="UniProtKB-UniRule"/>
</dbReference>
<proteinExistence type="inferred from homology"/>
<dbReference type="GO" id="GO:0010181">
    <property type="term" value="F:FMN binding"/>
    <property type="evidence" value="ECO:0007669"/>
    <property type="project" value="UniProtKB-UniRule"/>
</dbReference>
<evidence type="ECO:0000259" key="9">
    <source>
        <dbReference type="PROSITE" id="PS50902"/>
    </source>
</evidence>
<keyword evidence="7 8" id="KW-0249">Electron transport</keyword>
<dbReference type="PROSITE" id="PS00201">
    <property type="entry name" value="FLAVODOXIN"/>
    <property type="match status" value="1"/>
</dbReference>
<evidence type="ECO:0000256" key="6">
    <source>
        <dbReference type="ARBA" id="ARBA00022643"/>
    </source>
</evidence>
<dbReference type="AlphaFoldDB" id="A0A0H3BJL3"/>
<protein>
    <recommendedName>
        <fullName evidence="3 8">Flavodoxin</fullName>
    </recommendedName>
</protein>
<keyword evidence="6 8" id="KW-0288">FMN</keyword>
<dbReference type="PATRIC" id="fig|455434.6.peg.912"/>
<dbReference type="InterPro" id="IPR001226">
    <property type="entry name" value="Flavodoxin_CS"/>
</dbReference>
<dbReference type="Gene3D" id="3.40.50.360">
    <property type="match status" value="1"/>
</dbReference>
<evidence type="ECO:0000256" key="8">
    <source>
        <dbReference type="RuleBase" id="RU367037"/>
    </source>
</evidence>
<dbReference type="Pfam" id="PF00258">
    <property type="entry name" value="Flavodoxin_1"/>
    <property type="match status" value="1"/>
</dbReference>
<evidence type="ECO:0000313" key="11">
    <source>
        <dbReference type="Proteomes" id="UP000001202"/>
    </source>
</evidence>
<sequence>MAKVAVIFWSGTGHTETMARCIVEGLNVGGAKADLFSVMDFDVGTFDSYDRFAFGCSAAGSEELESSEFEPFFTSIEGRLSGKKVALFGSYEWAGEGEGGEWMVNWVERCKAAGADVFEGKGEIAYDDPSEEAQASCKAFGERFAR</sequence>
<evidence type="ECO:0000256" key="7">
    <source>
        <dbReference type="ARBA" id="ARBA00022982"/>
    </source>
</evidence>
<evidence type="ECO:0000256" key="2">
    <source>
        <dbReference type="ARBA" id="ARBA00005267"/>
    </source>
</evidence>
<dbReference type="NCBIfam" id="TIGR01753">
    <property type="entry name" value="flav_short"/>
    <property type="match status" value="1"/>
</dbReference>